<dbReference type="STRING" id="683260.SAMN05421874_10236"/>
<organism evidence="1 2">
    <name type="scientific">Nonomuraea maritima</name>
    <dbReference type="NCBI Taxonomy" id="683260"/>
    <lineage>
        <taxon>Bacteria</taxon>
        <taxon>Bacillati</taxon>
        <taxon>Actinomycetota</taxon>
        <taxon>Actinomycetes</taxon>
        <taxon>Streptosporangiales</taxon>
        <taxon>Streptosporangiaceae</taxon>
        <taxon>Nonomuraea</taxon>
    </lineage>
</organism>
<accession>A0A1G8UAS0</accession>
<evidence type="ECO:0008006" key="3">
    <source>
        <dbReference type="Google" id="ProtNLM"/>
    </source>
</evidence>
<dbReference type="EMBL" id="FNFB01000002">
    <property type="protein sequence ID" value="SDJ50823.1"/>
    <property type="molecule type" value="Genomic_DNA"/>
</dbReference>
<keyword evidence="2" id="KW-1185">Reference proteome</keyword>
<proteinExistence type="predicted"/>
<dbReference type="Proteomes" id="UP000198683">
    <property type="component" value="Unassembled WGS sequence"/>
</dbReference>
<evidence type="ECO:0000313" key="1">
    <source>
        <dbReference type="EMBL" id="SDJ50823.1"/>
    </source>
</evidence>
<protein>
    <recommendedName>
        <fullName evidence="3">Metalloprotease</fullName>
    </recommendedName>
</protein>
<name>A0A1G8UAS0_9ACTN</name>
<reference evidence="1 2" key="1">
    <citation type="submission" date="2016-10" db="EMBL/GenBank/DDBJ databases">
        <authorList>
            <person name="de Groot N.N."/>
        </authorList>
    </citation>
    <scope>NUCLEOTIDE SEQUENCE [LARGE SCALE GENOMIC DNA]</scope>
    <source>
        <strain evidence="1 2">CGMCC 4.5681</strain>
    </source>
</reference>
<dbReference type="AlphaFoldDB" id="A0A1G8UAS0"/>
<evidence type="ECO:0000313" key="2">
    <source>
        <dbReference type="Proteomes" id="UP000198683"/>
    </source>
</evidence>
<sequence>MLVVSLSGVAAAEITTYPVKDPKLTENTLYATGSLKSTKCTEKSVKRNDRKSARAYFDGVVACLNTTWRRHLTAAGLPFKQVKVRHMNRIPKKYCDFDVTREDSQAWYCADNGSIVLQLGRTWLKDADDLWLFDTAASMYAYHVQNLVGIEDAYQELPYGRKAELNEQIRRRSLQSECLGAAFVRSVWPLKGRTMKDWDRVVGMLADNEDATTYGKGATVRYWLKRGFAAGDPGSCDTWSASSAKVA</sequence>
<gene>
    <name evidence="1" type="ORF">SAMN05421874_10236</name>
</gene>